<evidence type="ECO:0000256" key="3">
    <source>
        <dbReference type="SAM" id="MobiDB-lite"/>
    </source>
</evidence>
<dbReference type="Proteomes" id="UP001224775">
    <property type="component" value="Unassembled WGS sequence"/>
</dbReference>
<feature type="domain" description="L-asparaginase N-terminal" evidence="5">
    <location>
        <begin position="138"/>
        <end position="202"/>
    </location>
</feature>
<dbReference type="PANTHER" id="PTHR11707:SF28">
    <property type="entry name" value="60 KDA LYSOPHOSPHOLIPASE"/>
    <property type="match status" value="1"/>
</dbReference>
<accession>A0AAD8Y005</accession>
<dbReference type="Pfam" id="PF17763">
    <property type="entry name" value="Asparaginase_C"/>
    <property type="match status" value="1"/>
</dbReference>
<sequence length="881" mass="97251">MIRRSTAVLITSALAALCTQHESVTAFSPPSSSFDIQSRPSKRFLSRLLSASPEHVIEIDADVGNGDETTTPAPSPLPIHTSVARDAGPLFKEEERREEGDGALTDYLAGMRELTDDPEMPEIISHEYKPLIDSSDMGPDTMAFAASALSFMLQNLGKPVIFSGSQIPLREPYNDARKNLIMATIFASSDTIGINIEENEHLFRAPPRGSFRINTSMDTRMITLRLVPGFDDASIKAIIDAARQTHLKGLILQLYGTGNLPSIKDDFVQCLRDATDAGIVVVATTQCQSGSVILGHYATGQKLIGAGVVSGSDMSIEATTTKLAYLLGRQDLSIDEVRDLMTVDLRGEMTPESEMSPPPLASAYQKAIAKKNRTYQSISVDEESARNPRGPKRNDNRVRLMVIGFLVLALITTSFRALSRQNDDEEKAAGKYSSTTNSRHINVPMPAGVNLGSWLSLEDWFYVGDNGAVEVASPDDAIAAACLPPLHLDSSTGPRWNSETDLLSGLAQHYKEEMEKDDETQSTLGGYPNNKKQSLGPWGKAIKTIHAFRSSYLDFEKELGTMASLGIKHVRVPVSWCWTDTDIDPDLHLVTKNETDPNNDDNWIYMDDEEVLEKYTCIDPFTMMFVGQLFPGVCATFFACLCDHGLVQRLTFTPILVERLLGHLVVFGLVIVELGGQRSTCVPRIPCVESMNEPAHLATLYNGNPPIRTDRETFLPPLPLDKAAEYLNELNAGLESKPHLTKVPDGNHLRVMLWLRDAIDAFRQSSLPSMGKELHVNVHESLFPSEVLPKQEIKSDYGLNQAPMQLFGAWWRASTTPKERAKWAVLDIHHYYAWGSQCSGAVEGPPTGRFSCSDEEQRELVIDNCGAWASVYRSTIEKECE</sequence>
<dbReference type="PIRSF" id="PIRSF001220">
    <property type="entry name" value="L-ASNase_gatD"/>
    <property type="match status" value="1"/>
</dbReference>
<dbReference type="EC" id="3.5.1.1" evidence="1"/>
<dbReference type="InterPro" id="IPR006034">
    <property type="entry name" value="Asparaginase/glutaminase-like"/>
</dbReference>
<evidence type="ECO:0000313" key="7">
    <source>
        <dbReference type="EMBL" id="KAK1736411.1"/>
    </source>
</evidence>
<keyword evidence="4" id="KW-0732">Signal</keyword>
<keyword evidence="2 7" id="KW-0378">Hydrolase</keyword>
<dbReference type="GO" id="GO:0004067">
    <property type="term" value="F:asparaginase activity"/>
    <property type="evidence" value="ECO:0007669"/>
    <property type="project" value="UniProtKB-UniRule"/>
</dbReference>
<protein>
    <recommendedName>
        <fullName evidence="1">asparaginase</fullName>
        <ecNumber evidence="1">3.5.1.1</ecNumber>
    </recommendedName>
</protein>
<dbReference type="PROSITE" id="PS51732">
    <property type="entry name" value="ASN_GLN_ASE_3"/>
    <property type="match status" value="1"/>
</dbReference>
<dbReference type="InterPro" id="IPR027474">
    <property type="entry name" value="L-asparaginase_N"/>
</dbReference>
<dbReference type="AlphaFoldDB" id="A0AAD8Y005"/>
<dbReference type="PANTHER" id="PTHR11707">
    <property type="entry name" value="L-ASPARAGINASE"/>
    <property type="match status" value="1"/>
</dbReference>
<evidence type="ECO:0000256" key="2">
    <source>
        <dbReference type="ARBA" id="ARBA00022801"/>
    </source>
</evidence>
<comment type="caution">
    <text evidence="7">The sequence shown here is derived from an EMBL/GenBank/DDBJ whole genome shotgun (WGS) entry which is preliminary data.</text>
</comment>
<dbReference type="SMART" id="SM00870">
    <property type="entry name" value="Asparaginase"/>
    <property type="match status" value="1"/>
</dbReference>
<dbReference type="InterPro" id="IPR040919">
    <property type="entry name" value="Asparaginase_C"/>
</dbReference>
<feature type="chain" id="PRO_5042293055" description="asparaginase" evidence="4">
    <location>
        <begin position="27"/>
        <end position="881"/>
    </location>
</feature>
<dbReference type="Gene3D" id="3.40.50.1170">
    <property type="entry name" value="L-asparaginase, N-terminal domain"/>
    <property type="match status" value="1"/>
</dbReference>
<dbReference type="InterPro" id="IPR037152">
    <property type="entry name" value="L-asparaginase_N_sf"/>
</dbReference>
<organism evidence="7 8">
    <name type="scientific">Skeletonema marinoi</name>
    <dbReference type="NCBI Taxonomy" id="267567"/>
    <lineage>
        <taxon>Eukaryota</taxon>
        <taxon>Sar</taxon>
        <taxon>Stramenopiles</taxon>
        <taxon>Ochrophyta</taxon>
        <taxon>Bacillariophyta</taxon>
        <taxon>Coscinodiscophyceae</taxon>
        <taxon>Thalassiosirophycidae</taxon>
        <taxon>Thalassiosirales</taxon>
        <taxon>Skeletonemataceae</taxon>
        <taxon>Skeletonema</taxon>
        <taxon>Skeletonema marinoi-dohrnii complex</taxon>
    </lineage>
</organism>
<feature type="region of interest" description="Disordered" evidence="3">
    <location>
        <begin position="63"/>
        <end position="102"/>
    </location>
</feature>
<gene>
    <name evidence="7" type="ORF">QTG54_013011</name>
</gene>
<feature type="signal peptide" evidence="4">
    <location>
        <begin position="1"/>
        <end position="26"/>
    </location>
</feature>
<dbReference type="Gene3D" id="3.40.50.40">
    <property type="match status" value="1"/>
</dbReference>
<dbReference type="InterPro" id="IPR027473">
    <property type="entry name" value="L-asparaginase_C"/>
</dbReference>
<evidence type="ECO:0000259" key="5">
    <source>
        <dbReference type="Pfam" id="PF00710"/>
    </source>
</evidence>
<name>A0AAD8Y005_9STRA</name>
<reference evidence="7" key="1">
    <citation type="submission" date="2023-06" db="EMBL/GenBank/DDBJ databases">
        <title>Survivors Of The Sea: Transcriptome response of Skeletonema marinoi to long-term dormancy.</title>
        <authorList>
            <person name="Pinder M.I.M."/>
            <person name="Kourtchenko O."/>
            <person name="Robertson E.K."/>
            <person name="Larsson T."/>
            <person name="Maumus F."/>
            <person name="Osuna-Cruz C.M."/>
            <person name="Vancaester E."/>
            <person name="Stenow R."/>
            <person name="Vandepoele K."/>
            <person name="Ploug H."/>
            <person name="Bruchert V."/>
            <person name="Godhe A."/>
            <person name="Topel M."/>
        </authorList>
    </citation>
    <scope>NUCLEOTIDE SEQUENCE</scope>
    <source>
        <strain evidence="7">R05AC</strain>
    </source>
</reference>
<dbReference type="InterPro" id="IPR017853">
    <property type="entry name" value="GH"/>
</dbReference>
<dbReference type="InterPro" id="IPR036152">
    <property type="entry name" value="Asp/glu_Ase-like_sf"/>
</dbReference>
<dbReference type="SUPFAM" id="SSF53774">
    <property type="entry name" value="Glutaminase/Asparaginase"/>
    <property type="match status" value="1"/>
</dbReference>
<dbReference type="Gene3D" id="3.20.20.80">
    <property type="entry name" value="Glycosidases"/>
    <property type="match status" value="1"/>
</dbReference>
<dbReference type="Pfam" id="PF00710">
    <property type="entry name" value="Asparaginase"/>
    <property type="match status" value="1"/>
</dbReference>
<proteinExistence type="predicted"/>
<dbReference type="GO" id="GO:0009066">
    <property type="term" value="P:aspartate family amino acid metabolic process"/>
    <property type="evidence" value="ECO:0007669"/>
    <property type="project" value="UniProtKB-ARBA"/>
</dbReference>
<keyword evidence="8" id="KW-1185">Reference proteome</keyword>
<evidence type="ECO:0000259" key="6">
    <source>
        <dbReference type="Pfam" id="PF17763"/>
    </source>
</evidence>
<feature type="domain" description="Asparaginase/glutaminase C-terminal" evidence="6">
    <location>
        <begin position="224"/>
        <end position="341"/>
    </location>
</feature>
<dbReference type="SUPFAM" id="SSF51445">
    <property type="entry name" value="(Trans)glycosidases"/>
    <property type="match status" value="2"/>
</dbReference>
<evidence type="ECO:0000256" key="1">
    <source>
        <dbReference type="ARBA" id="ARBA00012920"/>
    </source>
</evidence>
<dbReference type="FunFam" id="3.40.50.40:FF:000001">
    <property type="entry name" value="L-asparaginase 1"/>
    <property type="match status" value="1"/>
</dbReference>
<evidence type="ECO:0000313" key="8">
    <source>
        <dbReference type="Proteomes" id="UP001224775"/>
    </source>
</evidence>
<dbReference type="EMBL" id="JATAAI010000029">
    <property type="protein sequence ID" value="KAK1736411.1"/>
    <property type="molecule type" value="Genomic_DNA"/>
</dbReference>
<dbReference type="PIRSF" id="PIRSF500176">
    <property type="entry name" value="L_ASNase"/>
    <property type="match status" value="1"/>
</dbReference>
<feature type="compositionally biased region" description="Basic and acidic residues" evidence="3">
    <location>
        <begin position="91"/>
        <end position="100"/>
    </location>
</feature>
<evidence type="ECO:0000256" key="4">
    <source>
        <dbReference type="SAM" id="SignalP"/>
    </source>
</evidence>